<keyword evidence="6" id="KW-0479">Metal-binding</keyword>
<evidence type="ECO:0000256" key="8">
    <source>
        <dbReference type="SAM" id="MobiDB-lite"/>
    </source>
</evidence>
<dbReference type="GO" id="GO:0008270">
    <property type="term" value="F:zinc ion binding"/>
    <property type="evidence" value="ECO:0007669"/>
    <property type="project" value="InterPro"/>
</dbReference>
<feature type="domain" description="Post-SET" evidence="11">
    <location>
        <begin position="443"/>
        <end position="459"/>
    </location>
</feature>
<evidence type="ECO:0000256" key="1">
    <source>
        <dbReference type="ARBA" id="ARBA00004286"/>
    </source>
</evidence>
<evidence type="ECO:0000256" key="7">
    <source>
        <dbReference type="ARBA" id="ARBA00022833"/>
    </source>
</evidence>
<keyword evidence="5" id="KW-0949">S-adenosyl-L-methionine</keyword>
<feature type="compositionally biased region" description="Polar residues" evidence="8">
    <location>
        <begin position="65"/>
        <end position="78"/>
    </location>
</feature>
<feature type="region of interest" description="Disordered" evidence="8">
    <location>
        <begin position="1"/>
        <end position="173"/>
    </location>
</feature>
<dbReference type="Pfam" id="PF00856">
    <property type="entry name" value="SET"/>
    <property type="match status" value="1"/>
</dbReference>
<dbReference type="PANTHER" id="PTHR46223:SF3">
    <property type="entry name" value="HISTONE-LYSINE N-METHYLTRANSFERASE SET-23"/>
    <property type="match status" value="1"/>
</dbReference>
<proteinExistence type="predicted"/>
<dbReference type="InterPro" id="IPR046341">
    <property type="entry name" value="SET_dom_sf"/>
</dbReference>
<dbReference type="GO" id="GO:0005694">
    <property type="term" value="C:chromosome"/>
    <property type="evidence" value="ECO:0007669"/>
    <property type="project" value="UniProtKB-SubCell"/>
</dbReference>
<feature type="compositionally biased region" description="Basic and acidic residues" evidence="8">
    <location>
        <begin position="1"/>
        <end position="21"/>
    </location>
</feature>
<dbReference type="PROSITE" id="PS50280">
    <property type="entry name" value="SET"/>
    <property type="match status" value="1"/>
</dbReference>
<dbReference type="PROSITE" id="PS50867">
    <property type="entry name" value="PRE_SET"/>
    <property type="match status" value="1"/>
</dbReference>
<evidence type="ECO:0000256" key="6">
    <source>
        <dbReference type="ARBA" id="ARBA00022723"/>
    </source>
</evidence>
<dbReference type="Proteomes" id="UP000223968">
    <property type="component" value="Unassembled WGS sequence"/>
</dbReference>
<reference evidence="12 13" key="1">
    <citation type="submission" date="2017-10" db="EMBL/GenBank/DDBJ databases">
        <title>Comparative genomics in systemic dimorphic fungi from Ajellomycetaceae.</title>
        <authorList>
            <person name="Munoz J.F."/>
            <person name="Mcewen J.G."/>
            <person name="Clay O.K."/>
            <person name="Cuomo C.A."/>
        </authorList>
    </citation>
    <scope>NUCLEOTIDE SEQUENCE [LARGE SCALE GENOMIC DNA]</scope>
    <source>
        <strain evidence="12 13">UAMH5409</strain>
    </source>
</reference>
<evidence type="ECO:0000259" key="11">
    <source>
        <dbReference type="PROSITE" id="PS50868"/>
    </source>
</evidence>
<dbReference type="GO" id="GO:0042054">
    <property type="term" value="F:histone methyltransferase activity"/>
    <property type="evidence" value="ECO:0007669"/>
    <property type="project" value="InterPro"/>
</dbReference>
<evidence type="ECO:0000256" key="4">
    <source>
        <dbReference type="ARBA" id="ARBA00022679"/>
    </source>
</evidence>
<evidence type="ECO:0000256" key="2">
    <source>
        <dbReference type="ARBA" id="ARBA00022454"/>
    </source>
</evidence>
<keyword evidence="7" id="KW-0862">Zinc</keyword>
<evidence type="ECO:0000256" key="5">
    <source>
        <dbReference type="ARBA" id="ARBA00022691"/>
    </source>
</evidence>
<dbReference type="InterPro" id="IPR007728">
    <property type="entry name" value="Pre-SET_dom"/>
</dbReference>
<comment type="caution">
    <text evidence="12">The sequence shown here is derived from an EMBL/GenBank/DDBJ whole genome shotgun (WGS) entry which is preliminary data.</text>
</comment>
<dbReference type="Pfam" id="PF05033">
    <property type="entry name" value="Pre-SET"/>
    <property type="match status" value="1"/>
</dbReference>
<evidence type="ECO:0000313" key="12">
    <source>
        <dbReference type="EMBL" id="PGH07726.1"/>
    </source>
</evidence>
<dbReference type="STRING" id="1447875.A0A2B7XEZ9"/>
<dbReference type="InterPro" id="IPR050973">
    <property type="entry name" value="H3K9_Histone-Lys_N-MTase"/>
</dbReference>
<evidence type="ECO:0000259" key="9">
    <source>
        <dbReference type="PROSITE" id="PS50280"/>
    </source>
</evidence>
<evidence type="ECO:0000256" key="3">
    <source>
        <dbReference type="ARBA" id="ARBA00022603"/>
    </source>
</evidence>
<dbReference type="PROSITE" id="PS50868">
    <property type="entry name" value="POST_SET"/>
    <property type="match status" value="1"/>
</dbReference>
<accession>A0A2B7XEZ9</accession>
<gene>
    <name evidence="12" type="ORF">AJ79_06203</name>
</gene>
<organism evidence="12 13">
    <name type="scientific">Helicocarpus griseus UAMH5409</name>
    <dbReference type="NCBI Taxonomy" id="1447875"/>
    <lineage>
        <taxon>Eukaryota</taxon>
        <taxon>Fungi</taxon>
        <taxon>Dikarya</taxon>
        <taxon>Ascomycota</taxon>
        <taxon>Pezizomycotina</taxon>
        <taxon>Eurotiomycetes</taxon>
        <taxon>Eurotiomycetidae</taxon>
        <taxon>Onygenales</taxon>
        <taxon>Ajellomycetaceae</taxon>
        <taxon>Helicocarpus</taxon>
    </lineage>
</organism>
<dbReference type="InterPro" id="IPR001214">
    <property type="entry name" value="SET_dom"/>
</dbReference>
<feature type="compositionally biased region" description="Low complexity" evidence="8">
    <location>
        <begin position="162"/>
        <end position="173"/>
    </location>
</feature>
<evidence type="ECO:0008006" key="14">
    <source>
        <dbReference type="Google" id="ProtNLM"/>
    </source>
</evidence>
<dbReference type="SMART" id="SM00317">
    <property type="entry name" value="SET"/>
    <property type="match status" value="1"/>
</dbReference>
<protein>
    <recommendedName>
        <fullName evidence="14">Histone-lysine N-methyltransferase</fullName>
    </recommendedName>
</protein>
<dbReference type="PANTHER" id="PTHR46223">
    <property type="entry name" value="HISTONE-LYSINE N-METHYLTRANSFERASE SUV39H"/>
    <property type="match status" value="1"/>
</dbReference>
<dbReference type="Gene3D" id="2.170.270.10">
    <property type="entry name" value="SET domain"/>
    <property type="match status" value="1"/>
</dbReference>
<dbReference type="SUPFAM" id="SSF82199">
    <property type="entry name" value="SET domain"/>
    <property type="match status" value="1"/>
</dbReference>
<dbReference type="GO" id="GO:0005634">
    <property type="term" value="C:nucleus"/>
    <property type="evidence" value="ECO:0007669"/>
    <property type="project" value="InterPro"/>
</dbReference>
<dbReference type="OrthoDB" id="308383at2759"/>
<sequence>MVIDLTRDSSSEDELNYHIGKEIQTAPQPAQDERLALLQRFTRPRPRPSSSSSSTVPECSRRSASTDGVASSDGQPNHPSAVVVPSASESSSDAGIKKRRLSPANSVDKPNGTAQFPHHHGLSSFYHVEGNNKPLAYQPKREISRNNALIKPPSTRYRPSRLRNSQRSDSNSRDLMSLYLQKLSQIQGPRVHLNIHPSDASKIDFNFEFINGYKLQDGVELTDVGFHAGCSCEGSCSFSDCGHLSKEEHSEDRIVPYQLAGDGKIVLRRDFLKRKAMTYECSPLCSCMPGCWNQVVQKGRTVELEIFQTGIRGFGLRSRQNIQTGQYVDKYLGEVITRREADAREDATPANAASYLFNLDFFESEDGEDNYVVDGKRYGSITRFMNHSCNPNCRMFPVAQYEAEKKVFDLAFFAIKDIPAGTELTFDYCPTDRQESSGEVDPDAVKCLCGERNCRGELWPNQRKTMQSEID</sequence>
<name>A0A2B7XEZ9_9EURO</name>
<keyword evidence="2" id="KW-0158">Chromosome</keyword>
<dbReference type="InterPro" id="IPR003616">
    <property type="entry name" value="Post-SET_dom"/>
</dbReference>
<evidence type="ECO:0000259" key="10">
    <source>
        <dbReference type="PROSITE" id="PS50867"/>
    </source>
</evidence>
<feature type="compositionally biased region" description="Low complexity" evidence="8">
    <location>
        <begin position="79"/>
        <end position="92"/>
    </location>
</feature>
<evidence type="ECO:0000313" key="13">
    <source>
        <dbReference type="Proteomes" id="UP000223968"/>
    </source>
</evidence>
<dbReference type="EMBL" id="PDNB01000107">
    <property type="protein sequence ID" value="PGH07726.1"/>
    <property type="molecule type" value="Genomic_DNA"/>
</dbReference>
<comment type="subcellular location">
    <subcellularLocation>
        <location evidence="1">Chromosome</location>
    </subcellularLocation>
</comment>
<keyword evidence="4" id="KW-0808">Transferase</keyword>
<keyword evidence="13" id="KW-1185">Reference proteome</keyword>
<dbReference type="GO" id="GO:0032259">
    <property type="term" value="P:methylation"/>
    <property type="evidence" value="ECO:0007669"/>
    <property type="project" value="UniProtKB-KW"/>
</dbReference>
<feature type="domain" description="SET" evidence="9">
    <location>
        <begin position="302"/>
        <end position="429"/>
    </location>
</feature>
<keyword evidence="3" id="KW-0489">Methyltransferase</keyword>
<feature type="compositionally biased region" description="Low complexity" evidence="8">
    <location>
        <begin position="48"/>
        <end position="58"/>
    </location>
</feature>
<dbReference type="AlphaFoldDB" id="A0A2B7XEZ9"/>
<feature type="domain" description="Pre-SET" evidence="10">
    <location>
        <begin position="228"/>
        <end position="299"/>
    </location>
</feature>